<sequence length="90" mass="10100">MLLVLTAVGLPVKDVSLIVAVDWLLDRIRTSINVLGDAFGAGIVYHYVKDDLIAHDRLHPMRSLSIDLPEEKQPLNHGLYTSVPQNEKRQ</sequence>
<protein>
    <recommendedName>
        <fullName evidence="7">Amino acid transporter</fullName>
    </recommendedName>
</protein>
<evidence type="ECO:0000256" key="2">
    <source>
        <dbReference type="ARBA" id="ARBA00006148"/>
    </source>
</evidence>
<evidence type="ECO:0000256" key="1">
    <source>
        <dbReference type="ARBA" id="ARBA00004141"/>
    </source>
</evidence>
<dbReference type="GO" id="GO:0015175">
    <property type="term" value="F:neutral L-amino acid transmembrane transporter activity"/>
    <property type="evidence" value="ECO:0007669"/>
    <property type="project" value="TreeGrafter"/>
</dbReference>
<evidence type="ECO:0000313" key="8">
    <source>
        <dbReference type="EMBL" id="KHJ95360.1"/>
    </source>
</evidence>
<evidence type="ECO:0000256" key="7">
    <source>
        <dbReference type="RuleBase" id="RU361216"/>
    </source>
</evidence>
<dbReference type="PANTHER" id="PTHR11958">
    <property type="entry name" value="SODIUM/DICARBOXYLATE SYMPORTER-RELATED"/>
    <property type="match status" value="1"/>
</dbReference>
<evidence type="ECO:0000256" key="6">
    <source>
        <dbReference type="ARBA" id="ARBA00023136"/>
    </source>
</evidence>
<dbReference type="OrthoDB" id="5821477at2759"/>
<dbReference type="InterPro" id="IPR050746">
    <property type="entry name" value="DAACS"/>
</dbReference>
<dbReference type="GO" id="GO:0015501">
    <property type="term" value="F:glutamate:sodium symporter activity"/>
    <property type="evidence" value="ECO:0007669"/>
    <property type="project" value="TreeGrafter"/>
</dbReference>
<keyword evidence="9" id="KW-1185">Reference proteome</keyword>
<dbReference type="AlphaFoldDB" id="A0A0B1TIW3"/>
<reference evidence="8 9" key="1">
    <citation type="submission" date="2014-03" db="EMBL/GenBank/DDBJ databases">
        <title>Draft genome of the hookworm Oesophagostomum dentatum.</title>
        <authorList>
            <person name="Mitreva M."/>
        </authorList>
    </citation>
    <scope>NUCLEOTIDE SEQUENCE [LARGE SCALE GENOMIC DNA]</scope>
    <source>
        <strain evidence="8 9">OD-Hann</strain>
    </source>
</reference>
<keyword evidence="7" id="KW-0769">Symport</keyword>
<evidence type="ECO:0000313" key="9">
    <source>
        <dbReference type="Proteomes" id="UP000053660"/>
    </source>
</evidence>
<dbReference type="InterPro" id="IPR036458">
    <property type="entry name" value="Na:dicarbo_symporter_sf"/>
</dbReference>
<organism evidence="8 9">
    <name type="scientific">Oesophagostomum dentatum</name>
    <name type="common">Nodular worm</name>
    <dbReference type="NCBI Taxonomy" id="61180"/>
    <lineage>
        <taxon>Eukaryota</taxon>
        <taxon>Metazoa</taxon>
        <taxon>Ecdysozoa</taxon>
        <taxon>Nematoda</taxon>
        <taxon>Chromadorea</taxon>
        <taxon>Rhabditida</taxon>
        <taxon>Rhabditina</taxon>
        <taxon>Rhabditomorpha</taxon>
        <taxon>Strongyloidea</taxon>
        <taxon>Strongylidae</taxon>
        <taxon>Oesophagostomum</taxon>
    </lineage>
</organism>
<dbReference type="Pfam" id="PF00375">
    <property type="entry name" value="SDF"/>
    <property type="match status" value="1"/>
</dbReference>
<gene>
    <name evidence="8" type="ORF">OESDEN_04693</name>
</gene>
<keyword evidence="5" id="KW-1133">Transmembrane helix</keyword>
<keyword evidence="4" id="KW-0812">Transmembrane</keyword>
<evidence type="ECO:0000256" key="3">
    <source>
        <dbReference type="ARBA" id="ARBA00022448"/>
    </source>
</evidence>
<name>A0A0B1TIW3_OESDE</name>
<dbReference type="GO" id="GO:0005313">
    <property type="term" value="F:L-glutamate transmembrane transporter activity"/>
    <property type="evidence" value="ECO:0007669"/>
    <property type="project" value="TreeGrafter"/>
</dbReference>
<keyword evidence="6" id="KW-0472">Membrane</keyword>
<keyword evidence="3 7" id="KW-0813">Transport</keyword>
<comment type="subcellular location">
    <subcellularLocation>
        <location evidence="1 7">Membrane</location>
        <topology evidence="1 7">Multi-pass membrane protein</topology>
    </subcellularLocation>
</comment>
<dbReference type="PANTHER" id="PTHR11958:SF110">
    <property type="entry name" value="EXCITATORY AMINO ACID TRANSPORTER"/>
    <property type="match status" value="1"/>
</dbReference>
<evidence type="ECO:0000256" key="4">
    <source>
        <dbReference type="ARBA" id="ARBA00022692"/>
    </source>
</evidence>
<evidence type="ECO:0000256" key="5">
    <source>
        <dbReference type="ARBA" id="ARBA00022989"/>
    </source>
</evidence>
<dbReference type="Gene3D" id="1.10.3860.10">
    <property type="entry name" value="Sodium:dicarboxylate symporter"/>
    <property type="match status" value="1"/>
</dbReference>
<dbReference type="SUPFAM" id="SSF118215">
    <property type="entry name" value="Proton glutamate symport protein"/>
    <property type="match status" value="1"/>
</dbReference>
<proteinExistence type="inferred from homology"/>
<dbReference type="InterPro" id="IPR001991">
    <property type="entry name" value="Na-dicarboxylate_symporter"/>
</dbReference>
<dbReference type="EMBL" id="KN549991">
    <property type="protein sequence ID" value="KHJ95360.1"/>
    <property type="molecule type" value="Genomic_DNA"/>
</dbReference>
<accession>A0A0B1TIW3</accession>
<comment type="similarity">
    <text evidence="2 7">Belongs to the dicarboxylate/amino acid:cation symporter (DAACS) (TC 2.A.23) family.</text>
</comment>
<dbReference type="GO" id="GO:0005886">
    <property type="term" value="C:plasma membrane"/>
    <property type="evidence" value="ECO:0007669"/>
    <property type="project" value="TreeGrafter"/>
</dbReference>
<dbReference type="Proteomes" id="UP000053660">
    <property type="component" value="Unassembled WGS sequence"/>
</dbReference>